<keyword evidence="1" id="KW-1133">Transmembrane helix</keyword>
<accession>A0AAW9RUW0</accession>
<gene>
    <name evidence="2" type="ORF">V3328_11280</name>
</gene>
<proteinExistence type="predicted"/>
<evidence type="ECO:0000313" key="2">
    <source>
        <dbReference type="EMBL" id="MEJ8572060.1"/>
    </source>
</evidence>
<sequence>MDHFLRLLLRMAYWVHHPPSKRMLAVIAAAVVFSLAIFAIEWLGYWPDALSLPPRTGLRYPIR</sequence>
<evidence type="ECO:0000313" key="3">
    <source>
        <dbReference type="Proteomes" id="UP001378188"/>
    </source>
</evidence>
<dbReference type="EMBL" id="JAZHOF010000004">
    <property type="protein sequence ID" value="MEJ8572060.1"/>
    <property type="molecule type" value="Genomic_DNA"/>
</dbReference>
<reference evidence="2 3" key="1">
    <citation type="submission" date="2024-02" db="EMBL/GenBank/DDBJ databases">
        <title>Genome analysis and characterization of Microbaculum marinisediminis sp. nov., isolated from marine sediment.</title>
        <authorList>
            <person name="Du Z.-J."/>
            <person name="Ye Y.-Q."/>
            <person name="Zhang Z.-R."/>
            <person name="Yuan S.-M."/>
            <person name="Zhang X.-Y."/>
        </authorList>
    </citation>
    <scope>NUCLEOTIDE SEQUENCE [LARGE SCALE GENOMIC DNA]</scope>
    <source>
        <strain evidence="2 3">SDUM1044001</strain>
    </source>
</reference>
<keyword evidence="1" id="KW-0812">Transmembrane</keyword>
<evidence type="ECO:0000256" key="1">
    <source>
        <dbReference type="SAM" id="Phobius"/>
    </source>
</evidence>
<dbReference type="RefSeq" id="WP_340329758.1">
    <property type="nucleotide sequence ID" value="NZ_JAZHOF010000004.1"/>
</dbReference>
<comment type="caution">
    <text evidence="2">The sequence shown here is derived from an EMBL/GenBank/DDBJ whole genome shotgun (WGS) entry which is preliminary data.</text>
</comment>
<keyword evidence="3" id="KW-1185">Reference proteome</keyword>
<dbReference type="Proteomes" id="UP001378188">
    <property type="component" value="Unassembled WGS sequence"/>
</dbReference>
<protein>
    <submittedName>
        <fullName evidence="2">Uncharacterized protein</fullName>
    </submittedName>
</protein>
<organism evidence="2 3">
    <name type="scientific">Microbaculum marinum</name>
    <dbReference type="NCBI Taxonomy" id="1764581"/>
    <lineage>
        <taxon>Bacteria</taxon>
        <taxon>Pseudomonadati</taxon>
        <taxon>Pseudomonadota</taxon>
        <taxon>Alphaproteobacteria</taxon>
        <taxon>Hyphomicrobiales</taxon>
        <taxon>Tepidamorphaceae</taxon>
        <taxon>Microbaculum</taxon>
    </lineage>
</organism>
<keyword evidence="1" id="KW-0472">Membrane</keyword>
<dbReference type="AlphaFoldDB" id="A0AAW9RUW0"/>
<name>A0AAW9RUW0_9HYPH</name>
<feature type="transmembrane region" description="Helical" evidence="1">
    <location>
        <begin position="23"/>
        <end position="45"/>
    </location>
</feature>